<dbReference type="AlphaFoldDB" id="A0AAP2QBL0"/>
<evidence type="ECO:0000313" key="2">
    <source>
        <dbReference type="Proteomes" id="UP001198806"/>
    </source>
</evidence>
<accession>A0AAP2QBL0</accession>
<dbReference type="InterPro" id="IPR036735">
    <property type="entry name" value="NGN_dom_sf"/>
</dbReference>
<gene>
    <name evidence="1" type="ORF">LI194_22325</name>
</gene>
<protein>
    <submittedName>
        <fullName evidence="1">Transcriptional regulator</fullName>
    </submittedName>
</protein>
<proteinExistence type="predicted"/>
<dbReference type="GO" id="GO:0006354">
    <property type="term" value="P:DNA-templated transcription elongation"/>
    <property type="evidence" value="ECO:0007669"/>
    <property type="project" value="InterPro"/>
</dbReference>
<dbReference type="Proteomes" id="UP001198806">
    <property type="component" value="Unassembled WGS sequence"/>
</dbReference>
<name>A0AAP2QBL0_PARDI</name>
<feature type="non-terminal residue" evidence="1">
    <location>
        <position position="1"/>
    </location>
</feature>
<reference evidence="1" key="1">
    <citation type="submission" date="2021-10" db="EMBL/GenBank/DDBJ databases">
        <title>Collection of gut derived symbiotic bacterial strains cultured from healthy donors.</title>
        <authorList>
            <person name="Lin H."/>
            <person name="Littmann E."/>
            <person name="Kohout C."/>
            <person name="Pamer E.G."/>
        </authorList>
    </citation>
    <scope>NUCLEOTIDE SEQUENCE</scope>
    <source>
        <strain evidence="1">DFI.2.94</strain>
    </source>
</reference>
<evidence type="ECO:0000313" key="1">
    <source>
        <dbReference type="EMBL" id="MCB6520514.1"/>
    </source>
</evidence>
<dbReference type="EMBL" id="JAJCNI010000202">
    <property type="protein sequence ID" value="MCB6520514.1"/>
    <property type="molecule type" value="Genomic_DNA"/>
</dbReference>
<sequence>LSRRKRRGETLFEYFAPSYVEVRKVDGKMVNTKRPLLFNYVFVRSSVEEIFQMKRTLPLYNFLPRVSSGGMTHFPYL</sequence>
<organism evidence="1 2">
    <name type="scientific">Parabacteroides distasonis</name>
    <dbReference type="NCBI Taxonomy" id="823"/>
    <lineage>
        <taxon>Bacteria</taxon>
        <taxon>Pseudomonadati</taxon>
        <taxon>Bacteroidota</taxon>
        <taxon>Bacteroidia</taxon>
        <taxon>Bacteroidales</taxon>
        <taxon>Tannerellaceae</taxon>
        <taxon>Parabacteroides</taxon>
    </lineage>
</organism>
<feature type="non-terminal residue" evidence="1">
    <location>
        <position position="77"/>
    </location>
</feature>
<dbReference type="SUPFAM" id="SSF82679">
    <property type="entry name" value="N-utilization substance G protein NusG, N-terminal domain"/>
    <property type="match status" value="1"/>
</dbReference>
<comment type="caution">
    <text evidence="1">The sequence shown here is derived from an EMBL/GenBank/DDBJ whole genome shotgun (WGS) entry which is preliminary data.</text>
</comment>